<dbReference type="EMBL" id="HACA01029971">
    <property type="protein sequence ID" value="CDW47332.1"/>
    <property type="molecule type" value="Transcribed_RNA"/>
</dbReference>
<evidence type="ECO:0000313" key="2">
    <source>
        <dbReference type="EMBL" id="CDW47332.1"/>
    </source>
</evidence>
<feature type="chain" id="PRO_5005489553" evidence="1">
    <location>
        <begin position="20"/>
        <end position="128"/>
    </location>
</feature>
<keyword evidence="2" id="KW-0418">Kinase</keyword>
<name>A0A0K2VAY5_LEPSM</name>
<protein>
    <submittedName>
        <fullName evidence="2">Inositoltrisphosphate 3kinase Blike [Bombyx mori]</fullName>
    </submittedName>
</protein>
<dbReference type="AlphaFoldDB" id="A0A0K2VAY5"/>
<evidence type="ECO:0000256" key="1">
    <source>
        <dbReference type="SAM" id="SignalP"/>
    </source>
</evidence>
<dbReference type="GO" id="GO:0016301">
    <property type="term" value="F:kinase activity"/>
    <property type="evidence" value="ECO:0007669"/>
    <property type="project" value="UniProtKB-KW"/>
</dbReference>
<accession>A0A0K2VAY5</accession>
<proteinExistence type="predicted"/>
<sequence>MKTAILLVWIISSISLSDSSPIPTSLLLLPRVLTPSLSHLQNNKRMLLWSVYKSPSLNSVFLHYPLPPPPIIQIADVFLWLLLSSSWAYDYPIRQSLSITCALLLKNFVLFFYKKYVFNHFIFFLPSI</sequence>
<keyword evidence="2" id="KW-0808">Transferase</keyword>
<organism evidence="2">
    <name type="scientific">Lepeophtheirus salmonis</name>
    <name type="common">Salmon louse</name>
    <name type="synonym">Caligus salmonis</name>
    <dbReference type="NCBI Taxonomy" id="72036"/>
    <lineage>
        <taxon>Eukaryota</taxon>
        <taxon>Metazoa</taxon>
        <taxon>Ecdysozoa</taxon>
        <taxon>Arthropoda</taxon>
        <taxon>Crustacea</taxon>
        <taxon>Multicrustacea</taxon>
        <taxon>Hexanauplia</taxon>
        <taxon>Copepoda</taxon>
        <taxon>Siphonostomatoida</taxon>
        <taxon>Caligidae</taxon>
        <taxon>Lepeophtheirus</taxon>
    </lineage>
</organism>
<reference evidence="2" key="1">
    <citation type="submission" date="2014-05" db="EMBL/GenBank/DDBJ databases">
        <authorList>
            <person name="Chronopoulou M."/>
        </authorList>
    </citation>
    <scope>NUCLEOTIDE SEQUENCE</scope>
    <source>
        <tissue evidence="2">Whole organism</tissue>
    </source>
</reference>
<keyword evidence="1" id="KW-0732">Signal</keyword>
<feature type="signal peptide" evidence="1">
    <location>
        <begin position="1"/>
        <end position="19"/>
    </location>
</feature>